<dbReference type="InterPro" id="IPR027806">
    <property type="entry name" value="HARBI1_dom"/>
</dbReference>
<evidence type="ECO:0000313" key="10">
    <source>
        <dbReference type="Proteomes" id="UP000027135"/>
    </source>
</evidence>
<proteinExistence type="inferred from homology"/>
<keyword evidence="7" id="KW-0539">Nucleus</keyword>
<dbReference type="GO" id="GO:0004518">
    <property type="term" value="F:nuclease activity"/>
    <property type="evidence" value="ECO:0007669"/>
    <property type="project" value="UniProtKB-KW"/>
</dbReference>
<keyword evidence="4" id="KW-0540">Nuclease</keyword>
<dbReference type="FunCoup" id="A0A067RRG3">
    <property type="interactions" value="1"/>
</dbReference>
<dbReference type="Pfam" id="PF13359">
    <property type="entry name" value="DDE_Tnp_4"/>
    <property type="match status" value="1"/>
</dbReference>
<dbReference type="GO" id="GO:0046872">
    <property type="term" value="F:metal ion binding"/>
    <property type="evidence" value="ECO:0007669"/>
    <property type="project" value="UniProtKB-KW"/>
</dbReference>
<evidence type="ECO:0000256" key="4">
    <source>
        <dbReference type="ARBA" id="ARBA00022722"/>
    </source>
</evidence>
<reference evidence="9 10" key="1">
    <citation type="journal article" date="2014" name="Nat. Commun.">
        <title>Molecular traces of alternative social organization in a termite genome.</title>
        <authorList>
            <person name="Terrapon N."/>
            <person name="Li C."/>
            <person name="Robertson H.M."/>
            <person name="Ji L."/>
            <person name="Meng X."/>
            <person name="Booth W."/>
            <person name="Chen Z."/>
            <person name="Childers C.P."/>
            <person name="Glastad K.M."/>
            <person name="Gokhale K."/>
            <person name="Gowin J."/>
            <person name="Gronenberg W."/>
            <person name="Hermansen R.A."/>
            <person name="Hu H."/>
            <person name="Hunt B.G."/>
            <person name="Huylmans A.K."/>
            <person name="Khalil S.M."/>
            <person name="Mitchell R.D."/>
            <person name="Munoz-Torres M.C."/>
            <person name="Mustard J.A."/>
            <person name="Pan H."/>
            <person name="Reese J.T."/>
            <person name="Scharf M.E."/>
            <person name="Sun F."/>
            <person name="Vogel H."/>
            <person name="Xiao J."/>
            <person name="Yang W."/>
            <person name="Yang Z."/>
            <person name="Yang Z."/>
            <person name="Zhou J."/>
            <person name="Zhu J."/>
            <person name="Brent C.S."/>
            <person name="Elsik C.G."/>
            <person name="Goodisman M.A."/>
            <person name="Liberles D.A."/>
            <person name="Roe R.M."/>
            <person name="Vargo E.L."/>
            <person name="Vilcinskas A."/>
            <person name="Wang J."/>
            <person name="Bornberg-Bauer E."/>
            <person name="Korb J."/>
            <person name="Zhang G."/>
            <person name="Liebig J."/>
        </authorList>
    </citation>
    <scope>NUCLEOTIDE SEQUENCE [LARGE SCALE GENOMIC DNA]</scope>
    <source>
        <tissue evidence="9">Whole organism</tissue>
    </source>
</reference>
<evidence type="ECO:0000313" key="9">
    <source>
        <dbReference type="EMBL" id="KDR22349.1"/>
    </source>
</evidence>
<evidence type="ECO:0000256" key="1">
    <source>
        <dbReference type="ARBA" id="ARBA00001968"/>
    </source>
</evidence>
<dbReference type="Proteomes" id="UP000027135">
    <property type="component" value="Unassembled WGS sequence"/>
</dbReference>
<dbReference type="EMBL" id="KK852510">
    <property type="protein sequence ID" value="KDR22349.1"/>
    <property type="molecule type" value="Genomic_DNA"/>
</dbReference>
<evidence type="ECO:0000256" key="6">
    <source>
        <dbReference type="ARBA" id="ARBA00022801"/>
    </source>
</evidence>
<dbReference type="InterPro" id="IPR045249">
    <property type="entry name" value="HARBI1-like"/>
</dbReference>
<evidence type="ECO:0000256" key="7">
    <source>
        <dbReference type="ARBA" id="ARBA00023242"/>
    </source>
</evidence>
<evidence type="ECO:0000256" key="3">
    <source>
        <dbReference type="ARBA" id="ARBA00006958"/>
    </source>
</evidence>
<evidence type="ECO:0000256" key="5">
    <source>
        <dbReference type="ARBA" id="ARBA00022723"/>
    </source>
</evidence>
<comment type="subcellular location">
    <subcellularLocation>
        <location evidence="2">Nucleus</location>
    </subcellularLocation>
</comment>
<evidence type="ECO:0000256" key="2">
    <source>
        <dbReference type="ARBA" id="ARBA00004123"/>
    </source>
</evidence>
<keyword evidence="6" id="KW-0378">Hydrolase</keyword>
<feature type="domain" description="DDE Tnp4" evidence="8">
    <location>
        <begin position="193"/>
        <end position="343"/>
    </location>
</feature>
<dbReference type="PANTHER" id="PTHR22930:SF85">
    <property type="entry name" value="GH03217P-RELATED"/>
    <property type="match status" value="1"/>
</dbReference>
<comment type="cofactor">
    <cofactor evidence="1">
        <name>a divalent metal cation</name>
        <dbReference type="ChEBI" id="CHEBI:60240"/>
    </cofactor>
</comment>
<organism evidence="9 10">
    <name type="scientific">Zootermopsis nevadensis</name>
    <name type="common">Dampwood termite</name>
    <dbReference type="NCBI Taxonomy" id="136037"/>
    <lineage>
        <taxon>Eukaryota</taxon>
        <taxon>Metazoa</taxon>
        <taxon>Ecdysozoa</taxon>
        <taxon>Arthropoda</taxon>
        <taxon>Hexapoda</taxon>
        <taxon>Insecta</taxon>
        <taxon>Pterygota</taxon>
        <taxon>Neoptera</taxon>
        <taxon>Polyneoptera</taxon>
        <taxon>Dictyoptera</taxon>
        <taxon>Blattodea</taxon>
        <taxon>Blattoidea</taxon>
        <taxon>Termitoidae</taxon>
        <taxon>Termopsidae</taxon>
        <taxon>Zootermopsis</taxon>
    </lineage>
</organism>
<dbReference type="PANTHER" id="PTHR22930">
    <property type="match status" value="1"/>
</dbReference>
<evidence type="ECO:0000259" key="8">
    <source>
        <dbReference type="Pfam" id="PF13359"/>
    </source>
</evidence>
<protein>
    <submittedName>
        <fullName evidence="9">Putative nuclease HARBI1</fullName>
    </submittedName>
</protein>
<dbReference type="AlphaFoldDB" id="A0A067RRG3"/>
<keyword evidence="5" id="KW-0479">Metal-binding</keyword>
<keyword evidence="10" id="KW-1185">Reference proteome</keyword>
<name>A0A067RRG3_ZOONE</name>
<dbReference type="eggNOG" id="KOG4585">
    <property type="taxonomic scope" value="Eukaryota"/>
</dbReference>
<dbReference type="GO" id="GO:0016787">
    <property type="term" value="F:hydrolase activity"/>
    <property type="evidence" value="ECO:0007669"/>
    <property type="project" value="UniProtKB-KW"/>
</dbReference>
<comment type="similarity">
    <text evidence="3">Belongs to the HARBI1 family.</text>
</comment>
<sequence>MWQIISVITHWLFEYWNTRRKGYEEEHGRLLRRRRLLMLRLLRQRRRRNVVKSCWAYPTTGRFWEEVVPTYSDISFLKHFGIGRETFQCLVDELYVDLVRENTNMRRSIPVDKRIAVALTVLKNSDDFLSVAKHFGIGKSTVHLILKEFSSAVCKTLYDKIVTFPATVTEREEIVNAFSNTWHFPGCMGALGTSHIPILSPSLSSSSYLNKEGYHSIVLLVVVDHQYTFRYADVGQPGGMNDAEIFLKSELYNFLCREVLPEEFHLIAGSSFPLRKWLMTPFPSNESKDSMQKRYDYHLQKATTPVEIAFGHLRGRWKILFKRCDLQLDNMINIVKTCLVLHNLCESNGDHYFDSWDENVCEERKTFVQPLHVENLTDRSQEGFSKRNELAIILY</sequence>
<dbReference type="InParanoid" id="A0A067RRG3"/>
<accession>A0A067RRG3</accession>
<dbReference type="OMA" id="ANDGSHI"/>
<dbReference type="OrthoDB" id="7718158at2759"/>
<gene>
    <name evidence="9" type="ORF">L798_02007</name>
</gene>
<dbReference type="GO" id="GO:0005634">
    <property type="term" value="C:nucleus"/>
    <property type="evidence" value="ECO:0007669"/>
    <property type="project" value="UniProtKB-SubCell"/>
</dbReference>